<reference evidence="2 3" key="1">
    <citation type="submission" date="2017-05" db="EMBL/GenBank/DDBJ databases">
        <authorList>
            <person name="Song R."/>
            <person name="Chenine A.L."/>
            <person name="Ruprecht R.M."/>
        </authorList>
    </citation>
    <scope>NUCLEOTIDE SEQUENCE [LARGE SCALE GENOMIC DNA]</scope>
    <source>
        <strain evidence="2 3">CECT 8898</strain>
    </source>
</reference>
<sequence length="129" mass="14069">MIRPILLACLLATPALADEVWSSDVGDIVYQDEIDGAATFSFRGHDGHPVTLVIPGLAGNYDARGVHDAFWLGDGPGYCTGAMSWQGQTRTQWGQALLIFDKPAYPTSFTLLMGDCFDQPSYSIRAEIR</sequence>
<evidence type="ECO:0000313" key="2">
    <source>
        <dbReference type="EMBL" id="SMX40315.1"/>
    </source>
</evidence>
<feature type="chain" id="PRO_5013076686" evidence="1">
    <location>
        <begin position="18"/>
        <end position="129"/>
    </location>
</feature>
<dbReference type="EMBL" id="FXYF01000005">
    <property type="protein sequence ID" value="SMX40315.1"/>
    <property type="molecule type" value="Genomic_DNA"/>
</dbReference>
<dbReference type="AlphaFoldDB" id="A0A238KBX7"/>
<dbReference type="RefSeq" id="WP_094020942.1">
    <property type="nucleotide sequence ID" value="NZ_FXYF01000005.1"/>
</dbReference>
<keyword evidence="3" id="KW-1185">Reference proteome</keyword>
<evidence type="ECO:0000313" key="3">
    <source>
        <dbReference type="Proteomes" id="UP000207598"/>
    </source>
</evidence>
<feature type="signal peptide" evidence="1">
    <location>
        <begin position="1"/>
        <end position="17"/>
    </location>
</feature>
<accession>A0A238KBX7</accession>
<gene>
    <name evidence="2" type="ORF">MAA8898_02106</name>
</gene>
<proteinExistence type="predicted"/>
<name>A0A238KBX7_9RHOB</name>
<dbReference type="OrthoDB" id="572536at2"/>
<keyword evidence="1" id="KW-0732">Signal</keyword>
<organism evidence="2 3">
    <name type="scientific">Maliponia aquimaris</name>
    <dbReference type="NCBI Taxonomy" id="1673631"/>
    <lineage>
        <taxon>Bacteria</taxon>
        <taxon>Pseudomonadati</taxon>
        <taxon>Pseudomonadota</taxon>
        <taxon>Alphaproteobacteria</taxon>
        <taxon>Rhodobacterales</taxon>
        <taxon>Paracoccaceae</taxon>
        <taxon>Maliponia</taxon>
    </lineage>
</organism>
<dbReference type="Proteomes" id="UP000207598">
    <property type="component" value="Unassembled WGS sequence"/>
</dbReference>
<protein>
    <submittedName>
        <fullName evidence="2">Uncharacterized protein</fullName>
    </submittedName>
</protein>
<evidence type="ECO:0000256" key="1">
    <source>
        <dbReference type="SAM" id="SignalP"/>
    </source>
</evidence>